<dbReference type="PROSITE" id="PS51144">
    <property type="entry name" value="ALPHA_CA_2"/>
    <property type="match status" value="1"/>
</dbReference>
<feature type="non-terminal residue" evidence="7">
    <location>
        <position position="1"/>
    </location>
</feature>
<gene>
    <name evidence="7" type="ORF">ILYODFUR_023752</name>
</gene>
<comment type="catalytic activity">
    <reaction evidence="4">
        <text>hydrogencarbonate + H(+) = CO2 + H2O</text>
        <dbReference type="Rhea" id="RHEA:10748"/>
        <dbReference type="ChEBI" id="CHEBI:15377"/>
        <dbReference type="ChEBI" id="CHEBI:15378"/>
        <dbReference type="ChEBI" id="CHEBI:16526"/>
        <dbReference type="ChEBI" id="CHEBI:17544"/>
        <dbReference type="EC" id="4.2.1.1"/>
    </reaction>
</comment>
<feature type="domain" description="Alpha-carbonic anhydrase" evidence="6">
    <location>
        <begin position="22"/>
        <end position="298"/>
    </location>
</feature>
<protein>
    <recommendedName>
        <fullName evidence="4">Carbonic anhydrase</fullName>
        <ecNumber evidence="4">4.2.1.1</ecNumber>
    </recommendedName>
</protein>
<keyword evidence="8" id="KW-1185">Reference proteome</keyword>
<dbReference type="InterPro" id="IPR036398">
    <property type="entry name" value="CA_dom_sf"/>
</dbReference>
<dbReference type="PANTHER" id="PTHR18952">
    <property type="entry name" value="CARBONIC ANHYDRASE"/>
    <property type="match status" value="1"/>
</dbReference>
<evidence type="ECO:0000256" key="4">
    <source>
        <dbReference type="RuleBase" id="RU367011"/>
    </source>
</evidence>
<reference evidence="7 8" key="1">
    <citation type="submission" date="2021-06" db="EMBL/GenBank/DDBJ databases">
        <authorList>
            <person name="Palmer J.M."/>
        </authorList>
    </citation>
    <scope>NUCLEOTIDE SEQUENCE [LARGE SCALE GENOMIC DNA]</scope>
    <source>
        <strain evidence="8">if_2019</strain>
        <tissue evidence="7">Muscle</tissue>
    </source>
</reference>
<dbReference type="InterPro" id="IPR018338">
    <property type="entry name" value="Carbonic_anhydrase_a-class_CS"/>
</dbReference>
<evidence type="ECO:0000313" key="7">
    <source>
        <dbReference type="EMBL" id="MEQ2237512.1"/>
    </source>
</evidence>
<keyword evidence="3 4" id="KW-0862">Zinc</keyword>
<comment type="similarity">
    <text evidence="1 4">Belongs to the alpha-carbonic anhydrase family.</text>
</comment>
<keyword evidence="2 4" id="KW-0479">Metal-binding</keyword>
<dbReference type="PANTHER" id="PTHR18952:SF200">
    <property type="entry name" value="CARBONIC ANHYDRASE"/>
    <property type="match status" value="1"/>
</dbReference>
<dbReference type="InterPro" id="IPR001148">
    <property type="entry name" value="CA_dom"/>
</dbReference>
<dbReference type="Gene3D" id="3.10.200.10">
    <property type="entry name" value="Alpha carbonic anhydrase"/>
    <property type="match status" value="1"/>
</dbReference>
<evidence type="ECO:0000313" key="8">
    <source>
        <dbReference type="Proteomes" id="UP001482620"/>
    </source>
</evidence>
<comment type="function">
    <text evidence="4">Reversible hydration of carbon dioxide.</text>
</comment>
<dbReference type="Proteomes" id="UP001482620">
    <property type="component" value="Unassembled WGS sequence"/>
</dbReference>
<sequence length="320" mass="35761">EPTVLDFKIVLKKTLVFLSLGHLWCYDDHCDFPPSLWSELPHSHCSGENQSPIDIDTQSVLEDKHLSSFKFTNFDNKRAIKSITNKGHTVECILEHDLVEVSGGGLEHVYSTLQFHFHWGTESTNSVGSEHTVDSKRYPMELHVVNKRKDLTLDEAVHTPDGLAVLGFFIEPPQSTKSASDSVPAETAAPTSSPASKMDAWKTLTLYLSAIRNISSEVEFTDEISIDDLLGNVNRESYFRYSGSLTTPMCNEAVVWTVFKESVTVDHHLMKMFPKNAGYHNVFRPRQSLHSRKVYTTAAATVPGPTLFYLLLSCIGALIS</sequence>
<dbReference type="EMBL" id="JAHRIQ010049091">
    <property type="protein sequence ID" value="MEQ2237512.1"/>
    <property type="molecule type" value="Genomic_DNA"/>
</dbReference>
<dbReference type="PROSITE" id="PS00162">
    <property type="entry name" value="ALPHA_CA_1"/>
    <property type="match status" value="1"/>
</dbReference>
<evidence type="ECO:0000256" key="1">
    <source>
        <dbReference type="ARBA" id="ARBA00010718"/>
    </source>
</evidence>
<dbReference type="Pfam" id="PF00194">
    <property type="entry name" value="Carb_anhydrase"/>
    <property type="match status" value="1"/>
</dbReference>
<comment type="cofactor">
    <cofactor evidence="4">
        <name>Zn(2+)</name>
        <dbReference type="ChEBI" id="CHEBI:29105"/>
    </cofactor>
</comment>
<dbReference type="InterPro" id="IPR023561">
    <property type="entry name" value="Carbonic_anhydrase_a-class"/>
</dbReference>
<accession>A0ABV0TX61</accession>
<feature type="compositionally biased region" description="Low complexity" evidence="5">
    <location>
        <begin position="182"/>
        <end position="195"/>
    </location>
</feature>
<name>A0ABV0TX61_9TELE</name>
<keyword evidence="4" id="KW-0456">Lyase</keyword>
<evidence type="ECO:0000256" key="5">
    <source>
        <dbReference type="SAM" id="MobiDB-lite"/>
    </source>
</evidence>
<dbReference type="SUPFAM" id="SSF51069">
    <property type="entry name" value="Carbonic anhydrase"/>
    <property type="match status" value="1"/>
</dbReference>
<comment type="caution">
    <text evidence="7">The sequence shown here is derived from an EMBL/GenBank/DDBJ whole genome shotgun (WGS) entry which is preliminary data.</text>
</comment>
<organism evidence="7 8">
    <name type="scientific">Ilyodon furcidens</name>
    <name type="common">goldbreast splitfin</name>
    <dbReference type="NCBI Taxonomy" id="33524"/>
    <lineage>
        <taxon>Eukaryota</taxon>
        <taxon>Metazoa</taxon>
        <taxon>Chordata</taxon>
        <taxon>Craniata</taxon>
        <taxon>Vertebrata</taxon>
        <taxon>Euteleostomi</taxon>
        <taxon>Actinopterygii</taxon>
        <taxon>Neopterygii</taxon>
        <taxon>Teleostei</taxon>
        <taxon>Neoteleostei</taxon>
        <taxon>Acanthomorphata</taxon>
        <taxon>Ovalentaria</taxon>
        <taxon>Atherinomorphae</taxon>
        <taxon>Cyprinodontiformes</taxon>
        <taxon>Goodeidae</taxon>
        <taxon>Ilyodon</taxon>
    </lineage>
</organism>
<dbReference type="EC" id="4.2.1.1" evidence="4"/>
<feature type="region of interest" description="Disordered" evidence="5">
    <location>
        <begin position="174"/>
        <end position="195"/>
    </location>
</feature>
<evidence type="ECO:0000259" key="6">
    <source>
        <dbReference type="PROSITE" id="PS51144"/>
    </source>
</evidence>
<proteinExistence type="inferred from homology"/>
<dbReference type="SMART" id="SM01057">
    <property type="entry name" value="Carb_anhydrase"/>
    <property type="match status" value="1"/>
</dbReference>
<evidence type="ECO:0000256" key="2">
    <source>
        <dbReference type="ARBA" id="ARBA00022723"/>
    </source>
</evidence>
<evidence type="ECO:0000256" key="3">
    <source>
        <dbReference type="ARBA" id="ARBA00022833"/>
    </source>
</evidence>